<evidence type="ECO:0008006" key="4">
    <source>
        <dbReference type="Google" id="ProtNLM"/>
    </source>
</evidence>
<evidence type="ECO:0000313" key="3">
    <source>
        <dbReference type="Proteomes" id="UP000288246"/>
    </source>
</evidence>
<dbReference type="AlphaFoldDB" id="A0A401UXC9"/>
<name>A0A401UXC9_9CELL</name>
<protein>
    <recommendedName>
        <fullName evidence="4">Tyr recombinase domain-containing protein</fullName>
    </recommendedName>
</protein>
<proteinExistence type="predicted"/>
<keyword evidence="3" id="KW-1185">Reference proteome</keyword>
<feature type="region of interest" description="Disordered" evidence="1">
    <location>
        <begin position="1"/>
        <end position="43"/>
    </location>
</feature>
<accession>A0A401UXC9</accession>
<organism evidence="2 3">
    <name type="scientific">Cellulomonas algicola</name>
    <dbReference type="NCBI Taxonomy" id="2071633"/>
    <lineage>
        <taxon>Bacteria</taxon>
        <taxon>Bacillati</taxon>
        <taxon>Actinomycetota</taxon>
        <taxon>Actinomycetes</taxon>
        <taxon>Micrococcales</taxon>
        <taxon>Cellulomonadaceae</taxon>
        <taxon>Cellulomonas</taxon>
    </lineage>
</organism>
<dbReference type="EMBL" id="BHYL01000059">
    <property type="protein sequence ID" value="GCD19325.1"/>
    <property type="molecule type" value="Genomic_DNA"/>
</dbReference>
<evidence type="ECO:0000313" key="2">
    <source>
        <dbReference type="EMBL" id="GCD19325.1"/>
    </source>
</evidence>
<feature type="compositionally biased region" description="Basic and acidic residues" evidence="1">
    <location>
        <begin position="10"/>
        <end position="26"/>
    </location>
</feature>
<evidence type="ECO:0000256" key="1">
    <source>
        <dbReference type="SAM" id="MobiDB-lite"/>
    </source>
</evidence>
<reference evidence="2 3" key="1">
    <citation type="submission" date="2018-11" db="EMBL/GenBank/DDBJ databases">
        <title>Draft genome sequence of Cellulomonas takizawaensis strain TKZ-21.</title>
        <authorList>
            <person name="Yamamura H."/>
            <person name="Hayashi T."/>
            <person name="Hamada M."/>
            <person name="Serisawa Y."/>
            <person name="Matsuyama K."/>
            <person name="Nakagawa Y."/>
            <person name="Otoguro M."/>
            <person name="Yanagida F."/>
            <person name="Hayakawa M."/>
        </authorList>
    </citation>
    <scope>NUCLEOTIDE SEQUENCE [LARGE SCALE GENOMIC DNA]</scope>
    <source>
        <strain evidence="2 3">TKZ-21</strain>
    </source>
</reference>
<gene>
    <name evidence="2" type="ORF">CTKZ_08870</name>
</gene>
<comment type="caution">
    <text evidence="2">The sequence shown here is derived from an EMBL/GenBank/DDBJ whole genome shotgun (WGS) entry which is preliminary data.</text>
</comment>
<dbReference type="Proteomes" id="UP000288246">
    <property type="component" value="Unassembled WGS sequence"/>
</dbReference>
<sequence length="350" mass="38487">MPTAQYRTGRNRERLDRASRDRHERAVQAAAAPPPHRRTQPEQRAHIIATYVPAGIDSAEWEPIRQFMAPLLERAALTPASTRRILATVATTALRPQRAGAPLTVETVIGKDAVGLFLSTRGAGLSNKDRRDFKGAAAQLGRALGLRDYVPVQVHPVGRTRAALPYTATEERLYYEAVAEIPSPAARDDALTLLNLTFGAGLTSGQAVDLCGTDVQKWARHVIVRVPGRDGLIDRLARSEAADQLLERAAHVDTAHMVRPNLSRGRCIEEVANAIERADPWLPRFRVTSASNAYWVEFLTRIGVAAAFGALDIDFSSHRLNDLLRDHDTPTRDAVLNAMSVMAPHLRQHP</sequence>
<dbReference type="RefSeq" id="WP_124341859.1">
    <property type="nucleotide sequence ID" value="NZ_BHYL01000059.1"/>
</dbReference>